<evidence type="ECO:0000256" key="10">
    <source>
        <dbReference type="ARBA" id="ARBA00047317"/>
    </source>
</evidence>
<evidence type="ECO:0000259" key="12">
    <source>
        <dbReference type="SMART" id="SM00852"/>
    </source>
</evidence>
<feature type="domain" description="MoaB/Mog" evidence="12">
    <location>
        <begin position="172"/>
        <end position="310"/>
    </location>
</feature>
<organism evidence="13 14">
    <name type="scientific">Nonlabens ulvanivorans</name>
    <name type="common">Persicivirga ulvanivorans</name>
    <dbReference type="NCBI Taxonomy" id="906888"/>
    <lineage>
        <taxon>Bacteria</taxon>
        <taxon>Pseudomonadati</taxon>
        <taxon>Bacteroidota</taxon>
        <taxon>Flavobacteriia</taxon>
        <taxon>Flavobacteriales</taxon>
        <taxon>Flavobacteriaceae</taxon>
        <taxon>Nonlabens</taxon>
    </lineage>
</organism>
<dbReference type="NCBIfam" id="NF045515">
    <property type="entry name" value="Glp_gephyrin"/>
    <property type="match status" value="1"/>
</dbReference>
<sequence length="340" mass="37501">MISVENAIKLIEKEITTLKEITVSISKALGCVLAEDIYSPIDMPPFRQSSMDGYAFIHSEKNRDFKIINEVQAGMAGNITLGSDEAVRIFTGARVPDRADTVVMQEHTKRNGETLTITKNPNRTQNIRPVGEQLKKNSIALKKGTVLNEAALGFLAGLGIERVKVYQKPKVSLLLTGNELQQPGKPLSEGQVYDSTSTTLTLALQRFGITNVTIAFIEDTKKATEKTIKEQLLKCDVLLISGGISVGDYDFVKGALKVNGVQEHFYKVNQKPGKPLWFGSTHTTKVFALPGNPASSLTCFYVYVAPAIRKIMGYNKAHLKRGDKLLQHQLLKTHLGKHCF</sequence>
<comment type="caution">
    <text evidence="13">The sequence shown here is derived from an EMBL/GenBank/DDBJ whole genome shotgun (WGS) entry which is preliminary data.</text>
</comment>
<dbReference type="Pfam" id="PF00994">
    <property type="entry name" value="MoCF_biosynth"/>
    <property type="match status" value="1"/>
</dbReference>
<dbReference type="PANTHER" id="PTHR10192:SF5">
    <property type="entry name" value="GEPHYRIN"/>
    <property type="match status" value="1"/>
</dbReference>
<dbReference type="Gene3D" id="3.90.105.10">
    <property type="entry name" value="Molybdopterin biosynthesis moea protein, domain 2"/>
    <property type="match status" value="1"/>
</dbReference>
<dbReference type="GO" id="GO:0046872">
    <property type="term" value="F:metal ion binding"/>
    <property type="evidence" value="ECO:0007669"/>
    <property type="project" value="UniProtKB-UniRule"/>
</dbReference>
<dbReference type="InterPro" id="IPR038987">
    <property type="entry name" value="MoeA-like"/>
</dbReference>
<keyword evidence="5 11" id="KW-0500">Molybdenum</keyword>
<keyword evidence="6 11" id="KW-0808">Transferase</keyword>
<evidence type="ECO:0000256" key="2">
    <source>
        <dbReference type="ARBA" id="ARBA00002901"/>
    </source>
</evidence>
<dbReference type="InterPro" id="IPR005110">
    <property type="entry name" value="MoeA_linker/N"/>
</dbReference>
<dbReference type="SMART" id="SM00852">
    <property type="entry name" value="MoCF_biosynth"/>
    <property type="match status" value="1"/>
</dbReference>
<dbReference type="GO" id="GO:0006777">
    <property type="term" value="P:Mo-molybdopterin cofactor biosynthetic process"/>
    <property type="evidence" value="ECO:0007669"/>
    <property type="project" value="UniProtKB-UniRule"/>
</dbReference>
<evidence type="ECO:0000256" key="7">
    <source>
        <dbReference type="ARBA" id="ARBA00022723"/>
    </source>
</evidence>
<dbReference type="GO" id="GO:0061599">
    <property type="term" value="F:molybdopterin molybdotransferase activity"/>
    <property type="evidence" value="ECO:0007669"/>
    <property type="project" value="UniProtKB-UniRule"/>
</dbReference>
<evidence type="ECO:0000256" key="8">
    <source>
        <dbReference type="ARBA" id="ARBA00022842"/>
    </source>
</evidence>
<comment type="similarity">
    <text evidence="4 11">Belongs to the MoeA family.</text>
</comment>
<dbReference type="FunFam" id="3.40.980.10:FF:000004">
    <property type="entry name" value="Molybdopterin molybdenumtransferase"/>
    <property type="match status" value="1"/>
</dbReference>
<dbReference type="PANTHER" id="PTHR10192">
    <property type="entry name" value="MOLYBDOPTERIN BIOSYNTHESIS PROTEIN"/>
    <property type="match status" value="1"/>
</dbReference>
<comment type="function">
    <text evidence="2 11">Catalyzes the insertion of molybdate into adenylated molybdopterin with the concomitant release of AMP.</text>
</comment>
<dbReference type="InterPro" id="IPR036135">
    <property type="entry name" value="MoeA_linker/N_sf"/>
</dbReference>
<dbReference type="AlphaFoldDB" id="A0A090X2M8"/>
<accession>A0A090X2M8</accession>
<dbReference type="GO" id="GO:0005829">
    <property type="term" value="C:cytosol"/>
    <property type="evidence" value="ECO:0007669"/>
    <property type="project" value="TreeGrafter"/>
</dbReference>
<protein>
    <recommendedName>
        <fullName evidence="11">Molybdopterin molybdenumtransferase</fullName>
        <ecNumber evidence="11">2.10.1.1</ecNumber>
    </recommendedName>
</protein>
<dbReference type="Gene3D" id="3.40.980.10">
    <property type="entry name" value="MoaB/Mog-like domain"/>
    <property type="match status" value="1"/>
</dbReference>
<dbReference type="Proteomes" id="UP000029647">
    <property type="component" value="Unassembled WGS sequence"/>
</dbReference>
<keyword evidence="8 11" id="KW-0460">Magnesium</keyword>
<evidence type="ECO:0000256" key="9">
    <source>
        <dbReference type="ARBA" id="ARBA00023150"/>
    </source>
</evidence>
<dbReference type="InterPro" id="IPR036425">
    <property type="entry name" value="MoaB/Mog-like_dom_sf"/>
</dbReference>
<comment type="catalytic activity">
    <reaction evidence="10">
        <text>adenylyl-molybdopterin + molybdate = Mo-molybdopterin + AMP + H(+)</text>
        <dbReference type="Rhea" id="RHEA:35047"/>
        <dbReference type="ChEBI" id="CHEBI:15378"/>
        <dbReference type="ChEBI" id="CHEBI:36264"/>
        <dbReference type="ChEBI" id="CHEBI:62727"/>
        <dbReference type="ChEBI" id="CHEBI:71302"/>
        <dbReference type="ChEBI" id="CHEBI:456215"/>
        <dbReference type="EC" id="2.10.1.1"/>
    </reaction>
</comment>
<keyword evidence="7 11" id="KW-0479">Metal-binding</keyword>
<comment type="pathway">
    <text evidence="3 11">Cofactor biosynthesis; molybdopterin biosynthesis.</text>
</comment>
<dbReference type="CDD" id="cd00887">
    <property type="entry name" value="MoeA"/>
    <property type="match status" value="1"/>
</dbReference>
<dbReference type="InterPro" id="IPR001453">
    <property type="entry name" value="MoaB/Mog_dom"/>
</dbReference>
<evidence type="ECO:0000256" key="4">
    <source>
        <dbReference type="ARBA" id="ARBA00010763"/>
    </source>
</evidence>
<dbReference type="SUPFAM" id="SSF53218">
    <property type="entry name" value="Molybdenum cofactor biosynthesis proteins"/>
    <property type="match status" value="1"/>
</dbReference>
<evidence type="ECO:0000256" key="5">
    <source>
        <dbReference type="ARBA" id="ARBA00022505"/>
    </source>
</evidence>
<dbReference type="PROSITE" id="PS01079">
    <property type="entry name" value="MOCF_BIOSYNTHESIS_2"/>
    <property type="match status" value="1"/>
</dbReference>
<keyword evidence="9 11" id="KW-0501">Molybdenum cofactor biosynthesis</keyword>
<dbReference type="Pfam" id="PF03453">
    <property type="entry name" value="MoeA_N"/>
    <property type="match status" value="1"/>
</dbReference>
<dbReference type="InterPro" id="IPR008284">
    <property type="entry name" value="MoCF_biosynth_CS"/>
</dbReference>
<evidence type="ECO:0000256" key="1">
    <source>
        <dbReference type="ARBA" id="ARBA00001946"/>
    </source>
</evidence>
<dbReference type="Gene3D" id="2.170.190.11">
    <property type="entry name" value="Molybdopterin biosynthesis moea protein, domain 3"/>
    <property type="match status" value="1"/>
</dbReference>
<gene>
    <name evidence="13" type="ORF">JCM19275_3422</name>
</gene>
<evidence type="ECO:0000313" key="14">
    <source>
        <dbReference type="Proteomes" id="UP000029647"/>
    </source>
</evidence>
<dbReference type="UniPathway" id="UPA00344"/>
<dbReference type="NCBIfam" id="TIGR00177">
    <property type="entry name" value="molyb_syn"/>
    <property type="match status" value="1"/>
</dbReference>
<name>A0A090X2M8_NONUL</name>
<evidence type="ECO:0000256" key="6">
    <source>
        <dbReference type="ARBA" id="ARBA00022679"/>
    </source>
</evidence>
<comment type="cofactor">
    <cofactor evidence="1 11">
        <name>Mg(2+)</name>
        <dbReference type="ChEBI" id="CHEBI:18420"/>
    </cofactor>
</comment>
<dbReference type="EC" id="2.10.1.1" evidence="11"/>
<dbReference type="SUPFAM" id="SSF63882">
    <property type="entry name" value="MoeA N-terminal region -like"/>
    <property type="match status" value="1"/>
</dbReference>
<evidence type="ECO:0000256" key="11">
    <source>
        <dbReference type="RuleBase" id="RU365090"/>
    </source>
</evidence>
<proteinExistence type="inferred from homology"/>
<reference evidence="13 14" key="1">
    <citation type="journal article" date="2014" name="Genome Announc.">
        <title>Draft Genome Sequences of Marine Flavobacterium Nonlabens Strains NR17, NR24, NR27, NR32, NR33, and Ara13.</title>
        <authorList>
            <person name="Nakanishi M."/>
            <person name="Meirelles P."/>
            <person name="Suzuki R."/>
            <person name="Takatani N."/>
            <person name="Mino S."/>
            <person name="Suda W."/>
            <person name="Oshima K."/>
            <person name="Hattori M."/>
            <person name="Ohkuma M."/>
            <person name="Hosokawa M."/>
            <person name="Miyashita K."/>
            <person name="Thompson F.L."/>
            <person name="Niwa A."/>
            <person name="Sawabe T."/>
            <person name="Sawabe T."/>
        </authorList>
    </citation>
    <scope>NUCLEOTIDE SEQUENCE [LARGE SCALE GENOMIC DNA]</scope>
    <source>
        <strain evidence="14">JCM19275</strain>
    </source>
</reference>
<evidence type="ECO:0000256" key="3">
    <source>
        <dbReference type="ARBA" id="ARBA00005046"/>
    </source>
</evidence>
<dbReference type="EMBL" id="BBNT01000002">
    <property type="protein sequence ID" value="GAL74567.1"/>
    <property type="molecule type" value="Genomic_DNA"/>
</dbReference>
<evidence type="ECO:0000313" key="13">
    <source>
        <dbReference type="EMBL" id="GAL74567.1"/>
    </source>
</evidence>